<feature type="signal peptide" evidence="5">
    <location>
        <begin position="1"/>
        <end position="35"/>
    </location>
</feature>
<feature type="chain" id="PRO_5039158225" description="SD-repeat containing protein B domain-containing protein" evidence="5">
    <location>
        <begin position="36"/>
        <end position="953"/>
    </location>
</feature>
<feature type="domain" description="SpaA-like prealbumin fold" evidence="7">
    <location>
        <begin position="843"/>
        <end position="923"/>
    </location>
</feature>
<dbReference type="InterPro" id="IPR041033">
    <property type="entry name" value="SpaA_PFL_dom_1"/>
</dbReference>
<feature type="domain" description="SpaA-like prealbumin fold" evidence="7">
    <location>
        <begin position="736"/>
        <end position="814"/>
    </location>
</feature>
<sequence>MLSTPSAASRGRQIPRRACTLGVVLPLLASGTALGAAPLALAAESGDGTVKVRVVREVNANGAWDKVLEPGMNKVRVRLTDDAGTTITATTGANGVATLNPATSKLKGGKYRVQVINPKPGVLYSAFADKEGLDKAPDSLSSTEEFVDVGGGKDVEFTTAYWNPADYCQKNAELVTACVRKDVPPADADDMRTLVSFPYDARGNNDQTTDLATKADTGTVYGIGYSKQKKWIFSGAHAHRGSAYGPGGSGAIYLTDRDSGATSQFATVPGAGSTAHDFPTDMDLAFAPAAAKESLGDVEVSEDGKDLYVVNLKDRKLYRYDATKRTADAPKGSYAIPDPGCPDADDWRPYGLGVQDGTVYVGGVCSGESTQKKSDMRAVVRTFDPKAGTFGPVIMDQKLDFPREVTFQSAPQCKGASWYPWTDTIPDTQDGKNCAATYYANPEPMLADIIVDTDGALILGFRDRLGDQLAQGQRIRPGGGLYSPAAGGSLSRACRGAGGKFVMAENEGCGKSPRGTGYYDNRTYWEHGNGFFAGTALSKVEDTIASSAIDPSGAIFTGGTAWAKRDGSTTPAGAQKGNQLTTTFGKGGSMADLEVLCDEAPIQIGNRVWYDVDKDGIQDPGEKPVPGATVNLYDKNGDLVASTTTSSRGEYYFDSVNDGLKFRTEYTIKIDNPADYEEGGPLYRWAVTKHDAGKNDFIDSDGKVPSGGQFPEHTITTGTAGQDNHTYDFGYNQPNGDVRVLKVDAKSGKPLRGAQFQLWRESNGKSGLQTGRDADTKVGGRVTTKADGRHVSRVSLGTYYWQETKAPAGYRLPKPAVFGPLELTWENRSKGVSVTAKDQPKPGEIVLLKKDAKTRKALPGAVFQLWRDTNGRAGLQRTGGRADTRIGSSCATDQRGHCRFTVPNGTYYLYETAVPEGYKLPRNRVSGPHRITHTTKRIVATVYNPRGETGKKK</sequence>
<evidence type="ECO:0000256" key="3">
    <source>
        <dbReference type="ARBA" id="ARBA00022525"/>
    </source>
</evidence>
<proteinExistence type="inferred from homology"/>
<evidence type="ECO:0000259" key="6">
    <source>
        <dbReference type="Pfam" id="PF17210"/>
    </source>
</evidence>
<protein>
    <recommendedName>
        <fullName evidence="10">SD-repeat containing protein B domain-containing protein</fullName>
    </recommendedName>
</protein>
<dbReference type="Gene3D" id="2.60.40.10">
    <property type="entry name" value="Immunoglobulins"/>
    <property type="match status" value="4"/>
</dbReference>
<evidence type="ECO:0000256" key="5">
    <source>
        <dbReference type="SAM" id="SignalP"/>
    </source>
</evidence>
<keyword evidence="9" id="KW-1185">Reference proteome</keyword>
<dbReference type="GO" id="GO:0005576">
    <property type="term" value="C:extracellular region"/>
    <property type="evidence" value="ECO:0007669"/>
    <property type="project" value="UniProtKB-SubCell"/>
</dbReference>
<dbReference type="SUPFAM" id="SSF117074">
    <property type="entry name" value="Hypothetical protein PA1324"/>
    <property type="match status" value="1"/>
</dbReference>
<name>A0A291Q152_9ACTN</name>
<accession>A0A291Q152</accession>
<keyword evidence="4 5" id="KW-0732">Signal</keyword>
<evidence type="ECO:0000256" key="2">
    <source>
        <dbReference type="ARBA" id="ARBA00007257"/>
    </source>
</evidence>
<evidence type="ECO:0000256" key="4">
    <source>
        <dbReference type="ARBA" id="ARBA00022729"/>
    </source>
</evidence>
<dbReference type="GO" id="GO:0005975">
    <property type="term" value="P:carbohydrate metabolic process"/>
    <property type="evidence" value="ECO:0007669"/>
    <property type="project" value="UniProtKB-ARBA"/>
</dbReference>
<comment type="similarity">
    <text evidence="2">Belongs to the serine-aspartate repeat-containing protein (SDr) family.</text>
</comment>
<dbReference type="Pfam" id="PF17802">
    <property type="entry name" value="SpaA"/>
    <property type="match status" value="2"/>
</dbReference>
<dbReference type="PANTHER" id="PTHR36108">
    <property type="entry name" value="COLOSSIN-B-RELATED"/>
    <property type="match status" value="1"/>
</dbReference>
<organism evidence="8 9">
    <name type="scientific">Streptomyces formicae</name>
    <dbReference type="NCBI Taxonomy" id="1616117"/>
    <lineage>
        <taxon>Bacteria</taxon>
        <taxon>Bacillati</taxon>
        <taxon>Actinomycetota</taxon>
        <taxon>Actinomycetes</taxon>
        <taxon>Kitasatosporales</taxon>
        <taxon>Streptomycetaceae</taxon>
        <taxon>Streptomyces</taxon>
    </lineage>
</organism>
<dbReference type="AlphaFoldDB" id="A0A291Q152"/>
<feature type="domain" description="SD-repeat containing protein B" evidence="6">
    <location>
        <begin position="603"/>
        <end position="731"/>
    </location>
</feature>
<dbReference type="Pfam" id="PF17210">
    <property type="entry name" value="SdrD_B"/>
    <property type="match status" value="1"/>
</dbReference>
<dbReference type="EMBL" id="CP022685">
    <property type="protein sequence ID" value="ATL25224.1"/>
    <property type="molecule type" value="Genomic_DNA"/>
</dbReference>
<evidence type="ECO:0008006" key="10">
    <source>
        <dbReference type="Google" id="ProtNLM"/>
    </source>
</evidence>
<dbReference type="InterPro" id="IPR033764">
    <property type="entry name" value="Sdr_B"/>
</dbReference>
<dbReference type="KEGG" id="sfk:KY5_0206c"/>
<keyword evidence="3" id="KW-0964">Secreted</keyword>
<reference evidence="8 9" key="1">
    <citation type="submission" date="2017-08" db="EMBL/GenBank/DDBJ databases">
        <title>Complete Genome Sequence of Streptomyces formicae KY5, the formicamycin producer.</title>
        <authorList>
            <person name="Holmes N.A."/>
            <person name="Devine R."/>
            <person name="Qin Z."/>
            <person name="Seipke R.F."/>
            <person name="Wilkinson B."/>
            <person name="Hutchings M.I."/>
        </authorList>
    </citation>
    <scope>NUCLEOTIDE SEQUENCE [LARGE SCALE GENOMIC DNA]</scope>
    <source>
        <strain evidence="8 9">KY5</strain>
    </source>
</reference>
<dbReference type="SUPFAM" id="SSF63825">
    <property type="entry name" value="YWTD domain"/>
    <property type="match status" value="1"/>
</dbReference>
<comment type="subcellular location">
    <subcellularLocation>
        <location evidence="1">Secreted</location>
    </subcellularLocation>
</comment>
<evidence type="ECO:0000313" key="9">
    <source>
        <dbReference type="Proteomes" id="UP000221011"/>
    </source>
</evidence>
<evidence type="ECO:0000256" key="1">
    <source>
        <dbReference type="ARBA" id="ARBA00004613"/>
    </source>
</evidence>
<dbReference type="Proteomes" id="UP000221011">
    <property type="component" value="Chromosome"/>
</dbReference>
<evidence type="ECO:0000313" key="8">
    <source>
        <dbReference type="EMBL" id="ATL25224.1"/>
    </source>
</evidence>
<evidence type="ECO:0000259" key="7">
    <source>
        <dbReference type="Pfam" id="PF17802"/>
    </source>
</evidence>
<dbReference type="InterPro" id="IPR013783">
    <property type="entry name" value="Ig-like_fold"/>
</dbReference>
<dbReference type="PANTHER" id="PTHR36108:SF13">
    <property type="entry name" value="COLOSSIN-B-RELATED"/>
    <property type="match status" value="1"/>
</dbReference>
<gene>
    <name evidence="8" type="ORF">KY5_0206c</name>
</gene>